<evidence type="ECO:0000313" key="1">
    <source>
        <dbReference type="EMBL" id="KAJ7622476.1"/>
    </source>
</evidence>
<accession>A0AAD7BJJ0</accession>
<proteinExistence type="predicted"/>
<dbReference type="Proteomes" id="UP001221142">
    <property type="component" value="Unassembled WGS sequence"/>
</dbReference>
<keyword evidence="2" id="KW-1185">Reference proteome</keyword>
<comment type="caution">
    <text evidence="1">The sequence shown here is derived from an EMBL/GenBank/DDBJ whole genome shotgun (WGS) entry which is preliminary data.</text>
</comment>
<dbReference type="AlphaFoldDB" id="A0AAD7BJJ0"/>
<gene>
    <name evidence="1" type="ORF">FB45DRAFT_1032144</name>
</gene>
<reference evidence="1" key="1">
    <citation type="submission" date="2023-03" db="EMBL/GenBank/DDBJ databases">
        <title>Massive genome expansion in bonnet fungi (Mycena s.s.) driven by repeated elements and novel gene families across ecological guilds.</title>
        <authorList>
            <consortium name="Lawrence Berkeley National Laboratory"/>
            <person name="Harder C.B."/>
            <person name="Miyauchi S."/>
            <person name="Viragh M."/>
            <person name="Kuo A."/>
            <person name="Thoen E."/>
            <person name="Andreopoulos B."/>
            <person name="Lu D."/>
            <person name="Skrede I."/>
            <person name="Drula E."/>
            <person name="Henrissat B."/>
            <person name="Morin E."/>
            <person name="Kohler A."/>
            <person name="Barry K."/>
            <person name="LaButti K."/>
            <person name="Morin E."/>
            <person name="Salamov A."/>
            <person name="Lipzen A."/>
            <person name="Mereny Z."/>
            <person name="Hegedus B."/>
            <person name="Baldrian P."/>
            <person name="Stursova M."/>
            <person name="Weitz H."/>
            <person name="Taylor A."/>
            <person name="Grigoriev I.V."/>
            <person name="Nagy L.G."/>
            <person name="Martin F."/>
            <person name="Kauserud H."/>
        </authorList>
    </citation>
    <scope>NUCLEOTIDE SEQUENCE</scope>
    <source>
        <strain evidence="1">9284</strain>
    </source>
</reference>
<name>A0AAD7BJJ0_9AGAR</name>
<protein>
    <submittedName>
        <fullName evidence="1">Uncharacterized protein</fullName>
    </submittedName>
</protein>
<evidence type="ECO:0000313" key="2">
    <source>
        <dbReference type="Proteomes" id="UP001221142"/>
    </source>
</evidence>
<dbReference type="EMBL" id="JARKIF010000015">
    <property type="protein sequence ID" value="KAJ7622476.1"/>
    <property type="molecule type" value="Genomic_DNA"/>
</dbReference>
<organism evidence="1 2">
    <name type="scientific">Roridomyces roridus</name>
    <dbReference type="NCBI Taxonomy" id="1738132"/>
    <lineage>
        <taxon>Eukaryota</taxon>
        <taxon>Fungi</taxon>
        <taxon>Dikarya</taxon>
        <taxon>Basidiomycota</taxon>
        <taxon>Agaricomycotina</taxon>
        <taxon>Agaricomycetes</taxon>
        <taxon>Agaricomycetidae</taxon>
        <taxon>Agaricales</taxon>
        <taxon>Marasmiineae</taxon>
        <taxon>Mycenaceae</taxon>
        <taxon>Roridomyces</taxon>
    </lineage>
</organism>
<sequence length="248" mass="27528">MPIPMADNLAPLSTEQWLTIDEPQNFTLLLQDWARIDRTDERLRVSNLTFHPSTEAESGLVTQIAMFQSITSLSITGIYSVPGCWDALTQFRHLDALSIVDCRIDVPLGAERRTVLSRPTKIEMFDTLFTNLDSLPPSFFSSVRELDIIAEELENLGPVAVGTLRLCPNIFIFRMKSLSDTFDIPIPKLIAPHLSEFRGALGLLQACLGSSPALYSVLIDDDMDGPEAWSLLLALDAQALTELHIDIS</sequence>